<comment type="similarity">
    <text evidence="1">Belongs to the glycosyl hydrolase 25 family.</text>
</comment>
<dbReference type="Proteomes" id="UP001227831">
    <property type="component" value="Unassembled WGS sequence"/>
</dbReference>
<reference evidence="7 8" key="1">
    <citation type="journal article" date="2023" name="Int. J. Syst. Evol. Microbiol.">
        <title>Lactiplantibacillus brownii sp. nov., a novel psychrotolerant species isolated from sauerkraut.</title>
        <authorList>
            <person name="Heng Y.C."/>
            <person name="Silvaraju S."/>
            <person name="Lee J.K.Y."/>
            <person name="Kittelmann S."/>
        </authorList>
    </citation>
    <scope>NUCLEOTIDE SEQUENCE [LARGE SCALE GENOMIC DNA]</scope>
    <source>
        <strain evidence="7 8">WILCCON 0030</strain>
    </source>
</reference>
<comment type="caution">
    <text evidence="7">The sequence shown here is derived from an EMBL/GenBank/DDBJ whole genome shotgun (WGS) entry which is preliminary data.</text>
</comment>
<dbReference type="Pfam" id="PF01183">
    <property type="entry name" value="Glyco_hydro_25"/>
    <property type="match status" value="1"/>
</dbReference>
<name>A0ABU1A561_9LACO</name>
<dbReference type="InterPro" id="IPR018077">
    <property type="entry name" value="Glyco_hydro_fam25_subgr"/>
</dbReference>
<dbReference type="EMBL" id="JAVCWF010000001">
    <property type="protein sequence ID" value="MDQ7936133.1"/>
    <property type="molecule type" value="Genomic_DNA"/>
</dbReference>
<dbReference type="InterPro" id="IPR002053">
    <property type="entry name" value="Glyco_hydro_25"/>
</dbReference>
<protein>
    <submittedName>
        <fullName evidence="7">SH3 domain-containing protein</fullName>
    </submittedName>
</protein>
<dbReference type="SMART" id="SM00641">
    <property type="entry name" value="Glyco_25"/>
    <property type="match status" value="1"/>
</dbReference>
<feature type="region of interest" description="Disordered" evidence="5">
    <location>
        <begin position="58"/>
        <end position="196"/>
    </location>
</feature>
<evidence type="ECO:0000313" key="8">
    <source>
        <dbReference type="Proteomes" id="UP001227831"/>
    </source>
</evidence>
<dbReference type="Pfam" id="PF08460">
    <property type="entry name" value="SH3_5"/>
    <property type="match status" value="5"/>
</dbReference>
<evidence type="ECO:0000256" key="4">
    <source>
        <dbReference type="ARBA" id="ARBA00023295"/>
    </source>
</evidence>
<proteinExistence type="inferred from homology"/>
<gene>
    <name evidence="7" type="ORF">RA086_00525</name>
</gene>
<dbReference type="PROSITE" id="PS51781">
    <property type="entry name" value="SH3B"/>
    <property type="match status" value="1"/>
</dbReference>
<keyword evidence="4" id="KW-0326">Glycosidase</keyword>
<evidence type="ECO:0000313" key="7">
    <source>
        <dbReference type="EMBL" id="MDQ7936133.1"/>
    </source>
</evidence>
<feature type="domain" description="SH3b" evidence="6">
    <location>
        <begin position="798"/>
        <end position="865"/>
    </location>
</feature>
<keyword evidence="2" id="KW-0732">Signal</keyword>
<dbReference type="Gene3D" id="2.30.30.40">
    <property type="entry name" value="SH3 Domains"/>
    <property type="match status" value="5"/>
</dbReference>
<dbReference type="InterPro" id="IPR003646">
    <property type="entry name" value="SH3-like_bac-type"/>
</dbReference>
<keyword evidence="3" id="KW-0378">Hydrolase</keyword>
<dbReference type="NCBIfam" id="TIGR03715">
    <property type="entry name" value="KxYKxGKxW"/>
    <property type="match status" value="1"/>
</dbReference>
<dbReference type="PROSITE" id="PS51904">
    <property type="entry name" value="GLYCOSYL_HYDROL_F25_2"/>
    <property type="match status" value="1"/>
</dbReference>
<dbReference type="Gene3D" id="3.20.20.80">
    <property type="entry name" value="Glycosidases"/>
    <property type="match status" value="1"/>
</dbReference>
<dbReference type="SMART" id="SM00287">
    <property type="entry name" value="SH3b"/>
    <property type="match status" value="5"/>
</dbReference>
<dbReference type="InterPro" id="IPR022263">
    <property type="entry name" value="KxYKxGKxW"/>
</dbReference>
<sequence>MNFKSRKQLNFDESERFKLYKSGKLWLVTGLTFFSFLGGALISNPTIHADVTATVKTTSSESSSSATSSSANSVNTYSNAASQDSTTNTSSATNTSTSDATNTNSTNDSTKSTTVTSGSSSQASTSSSTTNTSAASEASTSTATSATTSSAATSTSSASEATSSAATSSTVSSEATSSAATSSVTSSVSASSTVTSSASAATTVAPVASRIMAVAESLPVEDTWTIGDTTRPTVDAVDVSSYQADMTQSDFNTLKSLGVKTVIVKATEGTTYTNPAAVSEAKMADQAGLNVDFYHYADFTTSTEATAEASNLVNFLTTNNVSKQVLIFADMESSTATASIASSLNTFWSALTAAGYTNHGVYTFKDYQYANAVAATVGNSRVWMAQYPYTPTNTTRWNSDMGAWQFSSKATLPSGSTYTGDIDVSIDYTGLLSDSAGTATFGNSSTTNTGTPTNTSTNTSTNSGDTINTGTTVKAESGTYKFTGTTAIKSAASDSAATVGTYYKGSTVRYNAKVTANGETWLRYLAASGAQRFVKIAASTSSSTSSNTSTSSETIKATTGTYKFTGTTAIKSAASDSASTVGTYYKGSTVRYDAQITKNGETWLRYLAASGAQRYVKIAGAKTTTSTSTNNSSASSETIKSETGVYKFTGTTAIKSAANDSASTVGTYYKGSTVRYDAKITKNGQTWLRYLAASGAQRYVKISGTTTTSSASTTNNTSETVQAATGTYKFTGTTAIKSAASDSASTVGTYYQGSTVRYNAKITKNGQTWLRYLAASGAQRYVKVSGATTTTSTKASSTTTSNKSGYYTFKTNTNIRTGASLNASIVGEYYTGDSVHYLGTVSADGYQWMKYLATSGSYRYVAIVD</sequence>
<feature type="region of interest" description="Disordered" evidence="5">
    <location>
        <begin position="442"/>
        <end position="470"/>
    </location>
</feature>
<dbReference type="Pfam" id="PF19258">
    <property type="entry name" value="KxYKxGKxW_sig"/>
    <property type="match status" value="1"/>
</dbReference>
<keyword evidence="8" id="KW-1185">Reference proteome</keyword>
<dbReference type="RefSeq" id="WP_308701979.1">
    <property type="nucleotide sequence ID" value="NZ_AP027463.1"/>
</dbReference>
<dbReference type="SUPFAM" id="SSF51445">
    <property type="entry name" value="(Trans)glycosidases"/>
    <property type="match status" value="1"/>
</dbReference>
<accession>A0ABU1A561</accession>
<dbReference type="PANTHER" id="PTHR34135">
    <property type="entry name" value="LYSOZYME"/>
    <property type="match status" value="1"/>
</dbReference>
<evidence type="ECO:0000256" key="1">
    <source>
        <dbReference type="ARBA" id="ARBA00010646"/>
    </source>
</evidence>
<evidence type="ECO:0000256" key="2">
    <source>
        <dbReference type="ARBA" id="ARBA00022729"/>
    </source>
</evidence>
<evidence type="ECO:0000256" key="5">
    <source>
        <dbReference type="SAM" id="MobiDB-lite"/>
    </source>
</evidence>
<dbReference type="InterPro" id="IPR017853">
    <property type="entry name" value="GH"/>
</dbReference>
<organism evidence="7 8">
    <name type="scientific">Lactiplantibacillus brownii</name>
    <dbReference type="NCBI Taxonomy" id="3069269"/>
    <lineage>
        <taxon>Bacteria</taxon>
        <taxon>Bacillati</taxon>
        <taxon>Bacillota</taxon>
        <taxon>Bacilli</taxon>
        <taxon>Lactobacillales</taxon>
        <taxon>Lactobacillaceae</taxon>
        <taxon>Lactiplantibacillus</taxon>
    </lineage>
</organism>
<evidence type="ECO:0000256" key="3">
    <source>
        <dbReference type="ARBA" id="ARBA00022801"/>
    </source>
</evidence>
<dbReference type="PANTHER" id="PTHR34135:SF2">
    <property type="entry name" value="LYSOZYME"/>
    <property type="match status" value="1"/>
</dbReference>
<evidence type="ECO:0000259" key="6">
    <source>
        <dbReference type="PROSITE" id="PS51781"/>
    </source>
</evidence>